<evidence type="ECO:0000256" key="1">
    <source>
        <dbReference type="SAM" id="MobiDB-lite"/>
    </source>
</evidence>
<dbReference type="InterPro" id="IPR036680">
    <property type="entry name" value="SPOR-like_sf"/>
</dbReference>
<feature type="region of interest" description="Disordered" evidence="1">
    <location>
        <begin position="1"/>
        <end position="34"/>
    </location>
</feature>
<dbReference type="RefSeq" id="WP_208848343.1">
    <property type="nucleotide sequence ID" value="NZ_JAGGDJ010000010.1"/>
</dbReference>
<gene>
    <name evidence="4" type="ORF">I8J29_14815</name>
</gene>
<dbReference type="Gene3D" id="3.30.70.1070">
    <property type="entry name" value="Sporulation related repeat"/>
    <property type="match status" value="1"/>
</dbReference>
<comment type="caution">
    <text evidence="4">The sequence shown here is derived from an EMBL/GenBank/DDBJ whole genome shotgun (WGS) entry which is preliminary data.</text>
</comment>
<evidence type="ECO:0000313" key="4">
    <source>
        <dbReference type="EMBL" id="MBO7745478.1"/>
    </source>
</evidence>
<feature type="region of interest" description="Disordered" evidence="1">
    <location>
        <begin position="251"/>
        <end position="286"/>
    </location>
</feature>
<reference evidence="4 5" key="1">
    <citation type="submission" date="2021-03" db="EMBL/GenBank/DDBJ databases">
        <title>Paenibacillus artemisicola MWE-103 whole genome sequence.</title>
        <authorList>
            <person name="Ham Y.J."/>
        </authorList>
    </citation>
    <scope>NUCLEOTIDE SEQUENCE [LARGE SCALE GENOMIC DNA]</scope>
    <source>
        <strain evidence="4 5">MWE-103</strain>
    </source>
</reference>
<evidence type="ECO:0000259" key="3">
    <source>
        <dbReference type="PROSITE" id="PS51724"/>
    </source>
</evidence>
<evidence type="ECO:0000256" key="2">
    <source>
        <dbReference type="SAM" id="Phobius"/>
    </source>
</evidence>
<dbReference type="Pfam" id="PF05036">
    <property type="entry name" value="SPOR"/>
    <property type="match status" value="1"/>
</dbReference>
<dbReference type="SUPFAM" id="SSF110997">
    <property type="entry name" value="Sporulation related repeat"/>
    <property type="match status" value="1"/>
</dbReference>
<protein>
    <submittedName>
        <fullName evidence="4">SPOR domain-containing protein</fullName>
    </submittedName>
</protein>
<dbReference type="InterPro" id="IPR007730">
    <property type="entry name" value="SPOR-like_dom"/>
</dbReference>
<feature type="compositionally biased region" description="Low complexity" evidence="1">
    <location>
        <begin position="261"/>
        <end position="274"/>
    </location>
</feature>
<evidence type="ECO:0000313" key="5">
    <source>
        <dbReference type="Proteomes" id="UP000670947"/>
    </source>
</evidence>
<accession>A0ABS3WB13</accession>
<keyword evidence="2" id="KW-0472">Membrane</keyword>
<feature type="compositionally biased region" description="Polar residues" evidence="1">
    <location>
        <begin position="86"/>
        <end position="95"/>
    </location>
</feature>
<dbReference type="EMBL" id="JAGGDJ010000010">
    <property type="protein sequence ID" value="MBO7745478.1"/>
    <property type="molecule type" value="Genomic_DNA"/>
</dbReference>
<feature type="region of interest" description="Disordered" evidence="1">
    <location>
        <begin position="74"/>
        <end position="114"/>
    </location>
</feature>
<organism evidence="4 5">
    <name type="scientific">Paenibacillus artemisiicola</name>
    <dbReference type="NCBI Taxonomy" id="1172618"/>
    <lineage>
        <taxon>Bacteria</taxon>
        <taxon>Bacillati</taxon>
        <taxon>Bacillota</taxon>
        <taxon>Bacilli</taxon>
        <taxon>Bacillales</taxon>
        <taxon>Paenibacillaceae</taxon>
        <taxon>Paenibacillus</taxon>
    </lineage>
</organism>
<dbReference type="Proteomes" id="UP000670947">
    <property type="component" value="Unassembled WGS sequence"/>
</dbReference>
<sequence length="495" mass="51329">MSTKGRITYRFDQQTGARVEPAQPKKTRASENDAASYFQEELTFAADVGAWDSPFQDDAGALERLIREADGQFAGRQPQGRAGHAASSSPRNQPQPIDAAPRMHDAELPPHAPQPMPELAAFAPDDAFGRQDAILLGDEDEPRERADKPLAVYAKRGPAPVIDLYPLIEIDEDVYAGRQGKGKGAAAYPLGSGRRPSQGPSWFKVFASVAGAIATGALFGYFVLTLFTSGGGTDAGGTNGGSVPAVSGDVTGGGKGASDTANAGKAPAADAGSAKDGGKAAGGASNAGSAATVKVDVPAESYFMLQYGVFSNKDGLDAAAAELRAKGLAAASLTSKDDFRIYVGMSTDRSEADLLGQTLAGMDVYVKQVDLPALSAIPYGGKAADAQTFFQDTAELLAKLDAMTVAGLSGQPSPGGDWVALHQQWTESASRVEAGMAAGKDKDALHKLVQAVNTAAVAAGEYGKKPSEAYLWSMQTALMNAVFIQKAWFESIGSL</sequence>
<name>A0ABS3WB13_9BACL</name>
<feature type="transmembrane region" description="Helical" evidence="2">
    <location>
        <begin position="202"/>
        <end position="224"/>
    </location>
</feature>
<keyword evidence="2" id="KW-1133">Transmembrane helix</keyword>
<dbReference type="PROSITE" id="PS51724">
    <property type="entry name" value="SPOR"/>
    <property type="match status" value="1"/>
</dbReference>
<keyword evidence="2" id="KW-0812">Transmembrane</keyword>
<proteinExistence type="predicted"/>
<keyword evidence="5" id="KW-1185">Reference proteome</keyword>
<feature type="domain" description="SPOR" evidence="3">
    <location>
        <begin position="297"/>
        <end position="372"/>
    </location>
</feature>
<feature type="compositionally biased region" description="Polar residues" evidence="1">
    <location>
        <begin position="1"/>
        <end position="16"/>
    </location>
</feature>